<dbReference type="InterPro" id="IPR017900">
    <property type="entry name" value="4Fe4S_Fe_S_CS"/>
</dbReference>
<keyword evidence="1" id="KW-0004">4Fe-4S</keyword>
<evidence type="ECO:0000256" key="3">
    <source>
        <dbReference type="ARBA" id="ARBA00023004"/>
    </source>
</evidence>
<evidence type="ECO:0000256" key="2">
    <source>
        <dbReference type="ARBA" id="ARBA00022723"/>
    </source>
</evidence>
<evidence type="ECO:0000313" key="7">
    <source>
        <dbReference type="Proteomes" id="UP001212803"/>
    </source>
</evidence>
<dbReference type="PANTHER" id="PTHR43687">
    <property type="entry name" value="ADENYLYLSULFATE REDUCTASE, BETA SUBUNIT"/>
    <property type="match status" value="1"/>
</dbReference>
<dbReference type="Pfam" id="PF13187">
    <property type="entry name" value="Fer4_9"/>
    <property type="match status" value="1"/>
</dbReference>
<dbReference type="InterPro" id="IPR050572">
    <property type="entry name" value="Fe-S_Ferredoxin"/>
</dbReference>
<evidence type="ECO:0000256" key="4">
    <source>
        <dbReference type="ARBA" id="ARBA00023014"/>
    </source>
</evidence>
<keyword evidence="3" id="KW-0408">Iron</keyword>
<dbReference type="SUPFAM" id="SSF54862">
    <property type="entry name" value="4Fe-4S ferredoxins"/>
    <property type="match status" value="1"/>
</dbReference>
<feature type="domain" description="4Fe-4S ferredoxin-type" evidence="5">
    <location>
        <begin position="110"/>
        <end position="139"/>
    </location>
</feature>
<dbReference type="PROSITE" id="PS51379">
    <property type="entry name" value="4FE4S_FER_2"/>
    <property type="match status" value="4"/>
</dbReference>
<dbReference type="RefSeq" id="WP_270057082.1">
    <property type="nucleotide sequence ID" value="NZ_CP115149.1"/>
</dbReference>
<evidence type="ECO:0000256" key="1">
    <source>
        <dbReference type="ARBA" id="ARBA00022485"/>
    </source>
</evidence>
<evidence type="ECO:0000313" key="6">
    <source>
        <dbReference type="EMBL" id="WBL36560.1"/>
    </source>
</evidence>
<organism evidence="6 7">
    <name type="scientific">Tepidiforma flava</name>
    <dbReference type="NCBI Taxonomy" id="3004094"/>
    <lineage>
        <taxon>Bacteria</taxon>
        <taxon>Bacillati</taxon>
        <taxon>Chloroflexota</taxon>
        <taxon>Tepidiformia</taxon>
        <taxon>Tepidiformales</taxon>
        <taxon>Tepidiformaceae</taxon>
        <taxon>Tepidiforma</taxon>
    </lineage>
</organism>
<name>A0ABY7M7Q1_9CHLR</name>
<keyword evidence="7" id="KW-1185">Reference proteome</keyword>
<feature type="domain" description="4Fe-4S ferredoxin-type" evidence="5">
    <location>
        <begin position="71"/>
        <end position="102"/>
    </location>
</feature>
<dbReference type="InterPro" id="IPR017896">
    <property type="entry name" value="4Fe4S_Fe-S-bd"/>
</dbReference>
<protein>
    <submittedName>
        <fullName evidence="6">4Fe-4S binding protein</fullName>
    </submittedName>
</protein>
<feature type="domain" description="4Fe-4S ferredoxin-type" evidence="5">
    <location>
        <begin position="30"/>
        <end position="60"/>
    </location>
</feature>
<keyword evidence="2" id="KW-0479">Metal-binding</keyword>
<gene>
    <name evidence="6" type="ORF">O0235_03105</name>
</gene>
<sequence>MPYSIVETCIGCTACTKRCPTNAITGERNQLHVIDPTLCIDCGACGVVCPPEAILDTFGNVCRSYKKDQWPRAVVIEEKCIGSGCELCINICPFDALSLQHTDRIDDFFGVSTVDEKKCTGCRLCEDVCGWDAIHIFPLKHEVVKDFSELTEEEKQIVTRARKALGVI</sequence>
<dbReference type="EMBL" id="CP115149">
    <property type="protein sequence ID" value="WBL36560.1"/>
    <property type="molecule type" value="Genomic_DNA"/>
</dbReference>
<keyword evidence="4" id="KW-0411">Iron-sulfur</keyword>
<evidence type="ECO:0000259" key="5">
    <source>
        <dbReference type="PROSITE" id="PS51379"/>
    </source>
</evidence>
<accession>A0ABY7M7Q1</accession>
<dbReference type="Proteomes" id="UP001212803">
    <property type="component" value="Chromosome"/>
</dbReference>
<dbReference type="CDD" id="cd10549">
    <property type="entry name" value="MtMvhB_like"/>
    <property type="match status" value="1"/>
</dbReference>
<feature type="domain" description="4Fe-4S ferredoxin-type" evidence="5">
    <location>
        <begin position="1"/>
        <end position="29"/>
    </location>
</feature>
<dbReference type="Pfam" id="PF12838">
    <property type="entry name" value="Fer4_7"/>
    <property type="match status" value="1"/>
</dbReference>
<dbReference type="Gene3D" id="3.30.70.20">
    <property type="match status" value="2"/>
</dbReference>
<proteinExistence type="predicted"/>
<reference evidence="6 7" key="1">
    <citation type="journal article" date="2023" name="ISME J.">
        <title>Thermophilic Dehalococcoidia with unusual traits shed light on an unexpected past.</title>
        <authorList>
            <person name="Palmer M."/>
            <person name="Covington J.K."/>
            <person name="Zhou E.M."/>
            <person name="Thomas S.C."/>
            <person name="Habib N."/>
            <person name="Seymour C.O."/>
            <person name="Lai D."/>
            <person name="Johnston J."/>
            <person name="Hashimi A."/>
            <person name="Jiao J.Y."/>
            <person name="Muok A.R."/>
            <person name="Liu L."/>
            <person name="Xian W.D."/>
            <person name="Zhi X.Y."/>
            <person name="Li M.M."/>
            <person name="Silva L.P."/>
            <person name="Bowen B.P."/>
            <person name="Louie K."/>
            <person name="Briegel A."/>
            <person name="Pett-Ridge J."/>
            <person name="Weber P.K."/>
            <person name="Tocheva E.I."/>
            <person name="Woyke T."/>
            <person name="Northen T.R."/>
            <person name="Mayali X."/>
            <person name="Li W.J."/>
            <person name="Hedlund B.P."/>
        </authorList>
    </citation>
    <scope>NUCLEOTIDE SEQUENCE [LARGE SCALE GENOMIC DNA]</scope>
    <source>
        <strain evidence="6 7">YIM 72310</strain>
    </source>
</reference>
<dbReference type="PANTHER" id="PTHR43687:SF1">
    <property type="entry name" value="FERREDOXIN III"/>
    <property type="match status" value="1"/>
</dbReference>
<dbReference type="PROSITE" id="PS00198">
    <property type="entry name" value="4FE4S_FER_1"/>
    <property type="match status" value="3"/>
</dbReference>